<feature type="transmembrane region" description="Helical" evidence="10">
    <location>
        <begin position="179"/>
        <end position="197"/>
    </location>
</feature>
<keyword evidence="4 10" id="KW-0812">Transmembrane</keyword>
<organism evidence="11">
    <name type="scientific">Bactrocera latifrons</name>
    <name type="common">Malaysian fruit fly</name>
    <name type="synonym">Chaetodacus latifrons</name>
    <dbReference type="NCBI Taxonomy" id="174628"/>
    <lineage>
        <taxon>Eukaryota</taxon>
        <taxon>Metazoa</taxon>
        <taxon>Ecdysozoa</taxon>
        <taxon>Arthropoda</taxon>
        <taxon>Hexapoda</taxon>
        <taxon>Insecta</taxon>
        <taxon>Pterygota</taxon>
        <taxon>Neoptera</taxon>
        <taxon>Endopterygota</taxon>
        <taxon>Diptera</taxon>
        <taxon>Brachycera</taxon>
        <taxon>Muscomorpha</taxon>
        <taxon>Tephritoidea</taxon>
        <taxon>Tephritidae</taxon>
        <taxon>Bactrocera</taxon>
        <taxon>Bactrocera</taxon>
    </lineage>
</organism>
<dbReference type="GO" id="GO:0004984">
    <property type="term" value="F:olfactory receptor activity"/>
    <property type="evidence" value="ECO:0007669"/>
    <property type="project" value="InterPro"/>
</dbReference>
<comment type="similarity">
    <text evidence="10">Belongs to the insect chemoreceptor superfamily. Heteromeric odorant receptor channel (TC 1.A.69) family.</text>
</comment>
<name>A0A5H2WXQ4_BACLA</name>
<comment type="subcellular location">
    <subcellularLocation>
        <location evidence="1 10">Cell membrane</location>
        <topology evidence="1 10">Multi-pass membrane protein</topology>
    </subcellularLocation>
</comment>
<feature type="transmembrane region" description="Helical" evidence="10">
    <location>
        <begin position="41"/>
        <end position="66"/>
    </location>
</feature>
<evidence type="ECO:0000256" key="9">
    <source>
        <dbReference type="ARBA" id="ARBA00023224"/>
    </source>
</evidence>
<keyword evidence="9 10" id="KW-0807">Transducer</keyword>
<feature type="transmembrane region" description="Helical" evidence="10">
    <location>
        <begin position="267"/>
        <end position="289"/>
    </location>
</feature>
<keyword evidence="7 10" id="KW-0472">Membrane</keyword>
<keyword evidence="2" id="KW-1003">Cell membrane</keyword>
<dbReference type="AlphaFoldDB" id="A0A5H2WXQ4"/>
<reference evidence="11" key="1">
    <citation type="journal article" date="2019" name="Comp. Biochem. Physiol. B, Biochem. Mol. Biol.">
        <title>Functional characterization of olfactory receptors in three Dacini fruit flies (Diptera: Tephritidae) that respond to 1-nonanol analogs as components in the rectal glands.</title>
        <authorList>
            <person name="Ono H."/>
            <person name="Miyazaki H."/>
            <person name="Mitsuno H."/>
            <person name="Ozaki K."/>
            <person name="Kanzaki R."/>
            <person name="Nishida R."/>
        </authorList>
    </citation>
    <scope>NUCLEOTIDE SEQUENCE</scope>
    <source>
        <tissue evidence="11">Chemosensory organs</tissue>
    </source>
</reference>
<evidence type="ECO:0000256" key="4">
    <source>
        <dbReference type="ARBA" id="ARBA00022692"/>
    </source>
</evidence>
<evidence type="ECO:0000256" key="6">
    <source>
        <dbReference type="ARBA" id="ARBA00022989"/>
    </source>
</evidence>
<dbReference type="GO" id="GO:0005549">
    <property type="term" value="F:odorant binding"/>
    <property type="evidence" value="ECO:0007669"/>
    <property type="project" value="InterPro"/>
</dbReference>
<evidence type="ECO:0000256" key="5">
    <source>
        <dbReference type="ARBA" id="ARBA00022725"/>
    </source>
</evidence>
<proteinExistence type="evidence at transcript level"/>
<dbReference type="EMBL" id="FX986062">
    <property type="protein sequence ID" value="BBL77918.1"/>
    <property type="molecule type" value="mRNA"/>
</dbReference>
<dbReference type="GO" id="GO:0005886">
    <property type="term" value="C:plasma membrane"/>
    <property type="evidence" value="ECO:0007669"/>
    <property type="project" value="UniProtKB-SubCell"/>
</dbReference>
<evidence type="ECO:0000256" key="2">
    <source>
        <dbReference type="ARBA" id="ARBA00022475"/>
    </source>
</evidence>
<keyword evidence="6 10" id="KW-1133">Transmembrane helix</keyword>
<comment type="caution">
    <text evidence="10">Lacks conserved residue(s) required for the propagation of feature annotation.</text>
</comment>
<evidence type="ECO:0000256" key="8">
    <source>
        <dbReference type="ARBA" id="ARBA00023170"/>
    </source>
</evidence>
<keyword evidence="8 10" id="KW-0675">Receptor</keyword>
<protein>
    <recommendedName>
        <fullName evidence="10">Odorant receptor</fullName>
    </recommendedName>
</protein>
<dbReference type="PANTHER" id="PTHR21137">
    <property type="entry name" value="ODORANT RECEPTOR"/>
    <property type="match status" value="1"/>
</dbReference>
<keyword evidence="3 10" id="KW-0716">Sensory transduction</keyword>
<dbReference type="PANTHER" id="PTHR21137:SF35">
    <property type="entry name" value="ODORANT RECEPTOR 19A-RELATED"/>
    <property type="match status" value="1"/>
</dbReference>
<evidence type="ECO:0000256" key="7">
    <source>
        <dbReference type="ARBA" id="ARBA00023136"/>
    </source>
</evidence>
<dbReference type="InterPro" id="IPR004117">
    <property type="entry name" value="7tm6_olfct_rcpt"/>
</dbReference>
<feature type="transmembrane region" description="Helical" evidence="10">
    <location>
        <begin position="138"/>
        <end position="159"/>
    </location>
</feature>
<gene>
    <name evidence="11" type="primary">BlatOR7a-1</name>
</gene>
<dbReference type="OrthoDB" id="6604226at2759"/>
<evidence type="ECO:0000256" key="10">
    <source>
        <dbReference type="RuleBase" id="RU351113"/>
    </source>
</evidence>
<dbReference type="Pfam" id="PF02949">
    <property type="entry name" value="7tm_6"/>
    <property type="match status" value="1"/>
</dbReference>
<sequence>MFELITGRGIRKTASKYAFIYFFKGCTFVGISPPKNAGPLYYMWSFLVNAICIIIGPITGIAGFVIKYMKNIITTVQFLSGLQASLNLIGLPVKCLTVTSALNRLRGIEPTLAALDARYTRPEDVALIRKAVVMGNRLVFFFGTSYLMYMLFTVIPPLINGKAPLSVWIPFYDEHQSTMHFFGQTVYDLFLMGFVLFHQSLYDSYGSVYIYVISTHLQLLVGRVGRLGTDATKSEDDNLNELVDCVVTHQQILELLARIKPIISKTIFTQFLIMSSILCVTMVNMFFFADRSTQIASTLYFLCVLLQTSPCCYFATELKADSEKLPLAIFHCNWPERDRRFRKVILYFMHHAQLSIELMAMQLFPINVATNISLAKFSFTLFTFIKEMGIGQEAKN</sequence>
<accession>A0A5H2WXQ4</accession>
<dbReference type="GO" id="GO:0007165">
    <property type="term" value="P:signal transduction"/>
    <property type="evidence" value="ECO:0007669"/>
    <property type="project" value="UniProtKB-KW"/>
</dbReference>
<evidence type="ECO:0000256" key="1">
    <source>
        <dbReference type="ARBA" id="ARBA00004651"/>
    </source>
</evidence>
<evidence type="ECO:0000313" key="11">
    <source>
        <dbReference type="EMBL" id="BBL77918.1"/>
    </source>
</evidence>
<keyword evidence="5 10" id="KW-0552">Olfaction</keyword>
<evidence type="ECO:0000256" key="3">
    <source>
        <dbReference type="ARBA" id="ARBA00022606"/>
    </source>
</evidence>